<dbReference type="CDD" id="cd06174">
    <property type="entry name" value="MFS"/>
    <property type="match status" value="1"/>
</dbReference>
<keyword evidence="3" id="KW-0472">Membrane</keyword>
<evidence type="ECO:0000313" key="5">
    <source>
        <dbReference type="Proteomes" id="UP001642484"/>
    </source>
</evidence>
<organism evidence="4 5">
    <name type="scientific">Durusdinium trenchii</name>
    <dbReference type="NCBI Taxonomy" id="1381693"/>
    <lineage>
        <taxon>Eukaryota</taxon>
        <taxon>Sar</taxon>
        <taxon>Alveolata</taxon>
        <taxon>Dinophyceae</taxon>
        <taxon>Suessiales</taxon>
        <taxon>Symbiodiniaceae</taxon>
        <taxon>Durusdinium</taxon>
    </lineage>
</organism>
<feature type="transmembrane region" description="Helical" evidence="3">
    <location>
        <begin position="317"/>
        <end position="334"/>
    </location>
</feature>
<gene>
    <name evidence="4" type="ORF">CCMP2556_LOCUS25043</name>
</gene>
<feature type="compositionally biased region" description="Basic and acidic residues" evidence="2">
    <location>
        <begin position="554"/>
        <end position="575"/>
    </location>
</feature>
<feature type="compositionally biased region" description="Polar residues" evidence="2">
    <location>
        <begin position="707"/>
        <end position="730"/>
    </location>
</feature>
<feature type="region of interest" description="Disordered" evidence="2">
    <location>
        <begin position="473"/>
        <end position="513"/>
    </location>
</feature>
<feature type="region of interest" description="Disordered" evidence="2">
    <location>
        <begin position="778"/>
        <end position="810"/>
    </location>
</feature>
<name>A0ABP0MC28_9DINO</name>
<comment type="caution">
    <text evidence="4">The sequence shown here is derived from an EMBL/GenBank/DDBJ whole genome shotgun (WGS) entry which is preliminary data.</text>
</comment>
<feature type="coiled-coil region" evidence="1">
    <location>
        <begin position="824"/>
        <end position="858"/>
    </location>
</feature>
<feature type="compositionally biased region" description="Basic and acidic residues" evidence="2">
    <location>
        <begin position="1011"/>
        <end position="1024"/>
    </location>
</feature>
<feature type="region of interest" description="Disordered" evidence="2">
    <location>
        <begin position="707"/>
        <end position="736"/>
    </location>
</feature>
<feature type="transmembrane region" description="Helical" evidence="3">
    <location>
        <begin position="285"/>
        <end position="305"/>
    </location>
</feature>
<evidence type="ECO:0000313" key="4">
    <source>
        <dbReference type="EMBL" id="CAK9048711.1"/>
    </source>
</evidence>
<feature type="compositionally biased region" description="Polar residues" evidence="2">
    <location>
        <begin position="934"/>
        <end position="947"/>
    </location>
</feature>
<keyword evidence="3" id="KW-0812">Transmembrane</keyword>
<feature type="region of interest" description="Disordered" evidence="2">
    <location>
        <begin position="934"/>
        <end position="1024"/>
    </location>
</feature>
<evidence type="ECO:0000256" key="1">
    <source>
        <dbReference type="SAM" id="Coils"/>
    </source>
</evidence>
<keyword evidence="3" id="KW-1133">Transmembrane helix</keyword>
<proteinExistence type="predicted"/>
<dbReference type="PANTHER" id="PTHR37314">
    <property type="entry name" value="SLR0142 PROTEIN"/>
    <property type="match status" value="1"/>
</dbReference>
<feature type="transmembrane region" description="Helical" evidence="3">
    <location>
        <begin position="160"/>
        <end position="178"/>
    </location>
</feature>
<feature type="region of interest" description="Disordered" evidence="2">
    <location>
        <begin position="654"/>
        <end position="678"/>
    </location>
</feature>
<feature type="compositionally biased region" description="Acidic residues" evidence="2">
    <location>
        <begin position="982"/>
        <end position="999"/>
    </location>
</feature>
<feature type="transmembrane region" description="Helical" evidence="3">
    <location>
        <begin position="190"/>
        <end position="208"/>
    </location>
</feature>
<keyword evidence="5" id="KW-1185">Reference proteome</keyword>
<dbReference type="InterPro" id="IPR010699">
    <property type="entry name" value="DUF1275"/>
</dbReference>
<accession>A0ABP0MC28</accession>
<feature type="transmembrane region" description="Helical" evidence="3">
    <location>
        <begin position="102"/>
        <end position="123"/>
    </location>
</feature>
<protein>
    <submittedName>
        <fullName evidence="4">Uncharacterized protein</fullName>
    </submittedName>
</protein>
<feature type="compositionally biased region" description="Basic and acidic residues" evidence="2">
    <location>
        <begin position="492"/>
        <end position="504"/>
    </location>
</feature>
<feature type="region of interest" description="Disordered" evidence="2">
    <location>
        <begin position="64"/>
        <end position="85"/>
    </location>
</feature>
<evidence type="ECO:0000256" key="2">
    <source>
        <dbReference type="SAM" id="MobiDB-lite"/>
    </source>
</evidence>
<dbReference type="EMBL" id="CAXAMN010016668">
    <property type="protein sequence ID" value="CAK9048711.1"/>
    <property type="molecule type" value="Genomic_DNA"/>
</dbReference>
<dbReference type="Pfam" id="PF06912">
    <property type="entry name" value="DUF1275"/>
    <property type="match status" value="1"/>
</dbReference>
<evidence type="ECO:0000256" key="3">
    <source>
        <dbReference type="SAM" id="Phobius"/>
    </source>
</evidence>
<keyword evidence="1" id="KW-0175">Coiled coil</keyword>
<dbReference type="Proteomes" id="UP001642484">
    <property type="component" value="Unassembled WGS sequence"/>
</dbReference>
<sequence>MRFEVPCSVRLFEVDPSRGHPVTCDNHRWIKPWCSDLLLDPQIFSTPEREPSFRSCSRPMTQLEVPESQNAPLTPTSQKSSPTKKIREKAAQIRKSFQRPKFWVLGFGWCLAACAGAANVIAFKSWHLYASHVTGSTSAMAFRLEGYHQGEYGSESLKEACFLVLSFVLGAYACGLLIDKNQVHFLGKAFYGLALVLNSTLLVLAAFLPGRLLPVCFVSAACGLQNAMCTSHFGAIIRTTHVTGTVTDIGSTLGRISMIYLRKGCRRSKLDDVELAEVSVDSRKLAVLMGLWSFYFVGGLVGIYMENIIPGPPERALLLPATFTGGLGLFYMACRKMLKEYIKKLERERFESDLEEAHKVLVHMGSRLHSLETSDHSVVELDEEMGQMIEALHEVEADFENLCRQKSQILERSVTGVFAPLAEPPRGGSPQDSLREWRTVGGLLKQVSLCSIFALESIGEGIESIHSQAADRASGAHSQAQIGLQACPARRSGGERELSGEREPASFPRNLGEHKCYHPFPPDVGSKGLDFTFVPPKGERRPEMLKQSSVPNLVHDRSEVLRGGDVRRGLREQRASKVASQTQAYDPRDPRPGLRHSSSATSLGRGPGREELRRPMRYDSASSLFHTPDHASFAKSDALQLESRLTQRLREYSFSNIEPTRRPRRKSPSVPREELRPGLFERELRAGRSPYRPGAVSWPEGAYSFHSTATPSKSRASATSSPYPQSTYSQFGGAPTEEGESQLKIYSDLFEEVIERDRVFGPLLRKVKGAYDSLLSQAPQAPSIPAMPAPREERTPGSLRASRSSEPTLRVEAPADAWELHRENQALKDLIERLHMELEEAVKREQRWKAKAAKLKARFSAPVQAQTDYPGQFQGWVPVDERGYVLTDWARQEAEHLEARPQRQVFHANRREPGYEGVDMLNQAHLMSLSSISPQTSQLQPMDQGSARSDDSGILPQRPERRVVTRPASVPKLDLTQMQQLLEEEDYEEAEQEDEDGQYDDEHQPPGAGGLHDESDDGGRPPSE</sequence>
<feature type="region of interest" description="Disordered" evidence="2">
    <location>
        <begin position="535"/>
        <end position="614"/>
    </location>
</feature>
<dbReference type="PANTHER" id="PTHR37314:SF4">
    <property type="entry name" value="UPF0700 TRANSMEMBRANE PROTEIN YOAK"/>
    <property type="match status" value="1"/>
</dbReference>
<feature type="compositionally biased region" description="Polar residues" evidence="2">
    <location>
        <begin position="67"/>
        <end position="81"/>
    </location>
</feature>
<reference evidence="4 5" key="1">
    <citation type="submission" date="2024-02" db="EMBL/GenBank/DDBJ databases">
        <authorList>
            <person name="Chen Y."/>
            <person name="Shah S."/>
            <person name="Dougan E. K."/>
            <person name="Thang M."/>
            <person name="Chan C."/>
        </authorList>
    </citation>
    <scope>NUCLEOTIDE SEQUENCE [LARGE SCALE GENOMIC DNA]</scope>
</reference>